<dbReference type="InterPro" id="IPR027417">
    <property type="entry name" value="P-loop_NTPase"/>
</dbReference>
<dbReference type="GO" id="GO:0001664">
    <property type="term" value="F:G protein-coupled receptor binding"/>
    <property type="evidence" value="ECO:0007669"/>
    <property type="project" value="TreeGrafter"/>
</dbReference>
<keyword evidence="2 5" id="KW-0547">Nucleotide-binding</keyword>
<dbReference type="PANTHER" id="PTHR10218:SF302">
    <property type="entry name" value="GUANINE NUCLEOTIDE-BINDING PROTEIN ALPHA-5 SUBUNIT"/>
    <property type="match status" value="1"/>
</dbReference>
<reference evidence="8" key="1">
    <citation type="submission" date="2022-11" db="UniProtKB">
        <authorList>
            <consortium name="WormBaseParasite"/>
        </authorList>
    </citation>
    <scope>IDENTIFICATION</scope>
</reference>
<feature type="binding site" evidence="5">
    <location>
        <begin position="319"/>
        <end position="322"/>
    </location>
    <ligand>
        <name>GTP</name>
        <dbReference type="ChEBI" id="CHEBI:37565"/>
    </ligand>
</feature>
<evidence type="ECO:0000313" key="7">
    <source>
        <dbReference type="Proteomes" id="UP000887563"/>
    </source>
</evidence>
<dbReference type="FunFam" id="3.40.50.300:FF:000720">
    <property type="entry name" value="Guanine nucleotide-binding protein G(k) subunit alpha"/>
    <property type="match status" value="1"/>
</dbReference>
<dbReference type="GO" id="GO:0003924">
    <property type="term" value="F:GTPase activity"/>
    <property type="evidence" value="ECO:0007669"/>
    <property type="project" value="InterPro"/>
</dbReference>
<dbReference type="PANTHER" id="PTHR10218">
    <property type="entry name" value="GTP-BINDING PROTEIN ALPHA SUBUNIT"/>
    <property type="match status" value="1"/>
</dbReference>
<dbReference type="Proteomes" id="UP000887563">
    <property type="component" value="Unplaced"/>
</dbReference>
<keyword evidence="3 5" id="KW-0342">GTP-binding</keyword>
<dbReference type="GO" id="GO:0005834">
    <property type="term" value="C:heterotrimeric G-protein complex"/>
    <property type="evidence" value="ECO:0007669"/>
    <property type="project" value="TreeGrafter"/>
</dbReference>
<proteinExistence type="predicted"/>
<evidence type="ECO:0000256" key="6">
    <source>
        <dbReference type="PIRSR" id="PIRSR601019-2"/>
    </source>
</evidence>
<feature type="binding site" evidence="6">
    <location>
        <position position="97"/>
    </location>
    <ligand>
        <name>Mg(2+)</name>
        <dbReference type="ChEBI" id="CHEBI:18420"/>
    </ligand>
</feature>
<dbReference type="Gene3D" id="3.40.50.300">
    <property type="entry name" value="P-loop containing nucleotide triphosphate hydrolases"/>
    <property type="match status" value="1"/>
</dbReference>
<feature type="binding site" evidence="5">
    <location>
        <begin position="250"/>
        <end position="254"/>
    </location>
    <ligand>
        <name>GTP</name>
        <dbReference type="ChEBI" id="CHEBI:37565"/>
    </ligand>
</feature>
<organism evidence="7 8">
    <name type="scientific">Meloidogyne incognita</name>
    <name type="common">Southern root-knot nematode worm</name>
    <name type="synonym">Oxyuris incognita</name>
    <dbReference type="NCBI Taxonomy" id="6306"/>
    <lineage>
        <taxon>Eukaryota</taxon>
        <taxon>Metazoa</taxon>
        <taxon>Ecdysozoa</taxon>
        <taxon>Nematoda</taxon>
        <taxon>Chromadorea</taxon>
        <taxon>Rhabditida</taxon>
        <taxon>Tylenchina</taxon>
        <taxon>Tylenchomorpha</taxon>
        <taxon>Tylenchoidea</taxon>
        <taxon>Meloidogynidae</taxon>
        <taxon>Meloidogyninae</taxon>
        <taxon>Meloidogyne</taxon>
        <taxon>Meloidogyne incognita group</taxon>
    </lineage>
</organism>
<feature type="binding site" evidence="6">
    <location>
        <position position="231"/>
    </location>
    <ligand>
        <name>Mg(2+)</name>
        <dbReference type="ChEBI" id="CHEBI:18420"/>
    </ligand>
</feature>
<keyword evidence="4" id="KW-0807">Transducer</keyword>
<dbReference type="SMART" id="SM00275">
    <property type="entry name" value="G_alpha"/>
    <property type="match status" value="1"/>
</dbReference>
<dbReference type="PRINTS" id="PR00318">
    <property type="entry name" value="GPROTEINA"/>
</dbReference>
<dbReference type="GO" id="GO:0005525">
    <property type="term" value="F:GTP binding"/>
    <property type="evidence" value="ECO:0007669"/>
    <property type="project" value="UniProtKB-KW"/>
</dbReference>
<feature type="binding site" evidence="5">
    <location>
        <position position="383"/>
    </location>
    <ligand>
        <name>GTP</name>
        <dbReference type="ChEBI" id="CHEBI:37565"/>
    </ligand>
</feature>
<evidence type="ECO:0000256" key="3">
    <source>
        <dbReference type="ARBA" id="ARBA00023134"/>
    </source>
</evidence>
<evidence type="ECO:0000313" key="8">
    <source>
        <dbReference type="WBParaSite" id="Minc3s00029g01791"/>
    </source>
</evidence>
<sequence length="411" mass="47554">MSAIICCSSLTNLQRPFADGRIYTENNNTQHVGLTVAVEKLQIERFITLICKNTYASVTARQHIHSKVIDMEIKKQAEMNDKVVKILLLGASDSGKSTIAKQMRILHTDGFTHEERQHYKYMVQSNYIDSFVHIAKGIYKLQIDIPPSERDLISTFEQSYYGQYFNMTESNDLIGIIVQFLNCKCVKAACSRLMEFYVPDNTTYLLSQFSRIIHPEYSPSLDDIIRARASTKGIYEIIFSFRQFTIRLIDVGGQKTERRKWIHCFEGVTAILFIVSLACYNNVLEEDANINQMTDTKDLFKQIYRNKFLRPSSLIMFLNKMDIFAEKLKYTPLENFYPEFKKELNDEMTDEELFDVAIDFVKSLFSKIKGNDRRPLYMHTTNATDTRNVEVVFNAAYDNAVTKNLKNSGVL</sequence>
<evidence type="ECO:0000256" key="1">
    <source>
        <dbReference type="ARBA" id="ARBA00022723"/>
    </source>
</evidence>
<dbReference type="AlphaFoldDB" id="A0A914KKG0"/>
<keyword evidence="1 6" id="KW-0479">Metal-binding</keyword>
<dbReference type="PROSITE" id="PS51882">
    <property type="entry name" value="G_ALPHA"/>
    <property type="match status" value="1"/>
</dbReference>
<dbReference type="CDD" id="cd00066">
    <property type="entry name" value="G-alpha"/>
    <property type="match status" value="1"/>
</dbReference>
<dbReference type="GO" id="GO:0031683">
    <property type="term" value="F:G-protein beta/gamma-subunit complex binding"/>
    <property type="evidence" value="ECO:0007669"/>
    <property type="project" value="InterPro"/>
</dbReference>
<name>A0A914KKG0_MELIC</name>
<accession>A0A914KKG0</accession>
<dbReference type="InterPro" id="IPR001019">
    <property type="entry name" value="Gprotein_alpha_su"/>
</dbReference>
<dbReference type="SUPFAM" id="SSF52540">
    <property type="entry name" value="P-loop containing nucleoside triphosphate hydrolases"/>
    <property type="match status" value="1"/>
</dbReference>
<evidence type="ECO:0000256" key="4">
    <source>
        <dbReference type="ARBA" id="ARBA00023224"/>
    </source>
</evidence>
<dbReference type="GO" id="GO:0046872">
    <property type="term" value="F:metal ion binding"/>
    <property type="evidence" value="ECO:0007669"/>
    <property type="project" value="UniProtKB-KW"/>
</dbReference>
<dbReference type="GO" id="GO:0005737">
    <property type="term" value="C:cytoplasm"/>
    <property type="evidence" value="ECO:0007669"/>
    <property type="project" value="TreeGrafter"/>
</dbReference>
<keyword evidence="6" id="KW-0460">Magnesium</keyword>
<keyword evidence="7" id="KW-1185">Reference proteome</keyword>
<evidence type="ECO:0000256" key="5">
    <source>
        <dbReference type="PIRSR" id="PIRSR601019-1"/>
    </source>
</evidence>
<protein>
    <submittedName>
        <fullName evidence="8">Uncharacterized protein</fullName>
    </submittedName>
</protein>
<dbReference type="Gene3D" id="1.10.400.10">
    <property type="entry name" value="GI Alpha 1, domain 2-like"/>
    <property type="match status" value="1"/>
</dbReference>
<dbReference type="WBParaSite" id="Minc3s00029g01791">
    <property type="protein sequence ID" value="Minc3s00029g01791"/>
    <property type="gene ID" value="Minc3s00029g01791"/>
</dbReference>
<dbReference type="GO" id="GO:0007188">
    <property type="term" value="P:adenylate cyclase-modulating G protein-coupled receptor signaling pathway"/>
    <property type="evidence" value="ECO:0007669"/>
    <property type="project" value="TreeGrafter"/>
</dbReference>
<dbReference type="SUPFAM" id="SSF47895">
    <property type="entry name" value="Transducin (alpha subunit), insertion domain"/>
    <property type="match status" value="1"/>
</dbReference>
<dbReference type="Pfam" id="PF00503">
    <property type="entry name" value="G-alpha"/>
    <property type="match status" value="1"/>
</dbReference>
<dbReference type="InterPro" id="IPR011025">
    <property type="entry name" value="GproteinA_insert"/>
</dbReference>
<evidence type="ECO:0000256" key="2">
    <source>
        <dbReference type="ARBA" id="ARBA00022741"/>
    </source>
</evidence>